<dbReference type="Proteomes" id="UP000194360">
    <property type="component" value="Unassembled WGS sequence"/>
</dbReference>
<keyword evidence="3" id="KW-1185">Reference proteome</keyword>
<proteinExistence type="predicted"/>
<evidence type="ECO:0000313" key="2">
    <source>
        <dbReference type="EMBL" id="OSY41423.1"/>
    </source>
</evidence>
<keyword evidence="1" id="KW-1133">Transmembrane helix</keyword>
<organism evidence="2 3">
    <name type="scientific">Pseudonocardia autotrophica</name>
    <name type="common">Amycolata autotrophica</name>
    <name type="synonym">Nocardia autotrophica</name>
    <dbReference type="NCBI Taxonomy" id="2074"/>
    <lineage>
        <taxon>Bacteria</taxon>
        <taxon>Bacillati</taxon>
        <taxon>Actinomycetota</taxon>
        <taxon>Actinomycetes</taxon>
        <taxon>Pseudonocardiales</taxon>
        <taxon>Pseudonocardiaceae</taxon>
        <taxon>Pseudonocardia</taxon>
    </lineage>
</organism>
<dbReference type="AlphaFoldDB" id="A0A1Y2N1S8"/>
<comment type="caution">
    <text evidence="2">The sequence shown here is derived from an EMBL/GenBank/DDBJ whole genome shotgun (WGS) entry which is preliminary data.</text>
</comment>
<protein>
    <submittedName>
        <fullName evidence="2">Uncharacterized protein</fullName>
    </submittedName>
</protein>
<keyword evidence="1" id="KW-0472">Membrane</keyword>
<accession>A0A1Y2N1S8</accession>
<reference evidence="2 3" key="1">
    <citation type="submission" date="2016-09" db="EMBL/GenBank/DDBJ databases">
        <title>Pseudonocardia autotrophica DSM535, a candidate organism with high potential of specific P450 cytochromes.</title>
        <authorList>
            <person name="Grumaz C."/>
            <person name="Vainshtein Y."/>
            <person name="Kirstahler P."/>
            <person name="Sohn K."/>
        </authorList>
    </citation>
    <scope>NUCLEOTIDE SEQUENCE [LARGE SCALE GENOMIC DNA]</scope>
    <source>
        <strain evidence="2 3">DSM 535</strain>
    </source>
</reference>
<evidence type="ECO:0000256" key="1">
    <source>
        <dbReference type="SAM" id="Phobius"/>
    </source>
</evidence>
<name>A0A1Y2N1S8_PSEAH</name>
<feature type="transmembrane region" description="Helical" evidence="1">
    <location>
        <begin position="20"/>
        <end position="37"/>
    </location>
</feature>
<evidence type="ECO:0000313" key="3">
    <source>
        <dbReference type="Proteomes" id="UP000194360"/>
    </source>
</evidence>
<keyword evidence="1" id="KW-0812">Transmembrane</keyword>
<dbReference type="EMBL" id="MIGB01000008">
    <property type="protein sequence ID" value="OSY41423.1"/>
    <property type="molecule type" value="Genomic_DNA"/>
</dbReference>
<sequence>MPEQSPRPGPFPGWSWSRVAFLTVGVVLSGIGLVLILG</sequence>
<gene>
    <name evidence="2" type="ORF">BG845_01914</name>
</gene>
<dbReference type="STRING" id="2074.BG845_01914"/>